<evidence type="ECO:0000313" key="5">
    <source>
        <dbReference type="EMBL" id="GMT07417.1"/>
    </source>
</evidence>
<feature type="chain" id="PRO_5043607784" description="Cytosolic fatty-acid binding proteins domain-containing protein" evidence="4">
    <location>
        <begin position="20"/>
        <end position="160"/>
    </location>
</feature>
<dbReference type="PANTHER" id="PTHR22725:SF2">
    <property type="entry name" value="FATTY ACID-BINDING PROTEIN HOMOLOG 1-RELATED"/>
    <property type="match status" value="1"/>
</dbReference>
<keyword evidence="3" id="KW-0446">Lipid-binding</keyword>
<dbReference type="InterPro" id="IPR000463">
    <property type="entry name" value="Fatty_acid-bd"/>
</dbReference>
<sequence length="160" mass="18315">MHLLSFISLLFVFLSVVWADNLPEGFFGKFSHDHSENFDEYMEAKGYGWLTRKLVAMAGVDKVFTKAGANTFNFENLTTKKDLKYNNIVLGQEFIGEGLDGSNHKITFSFRDGTLYEKHVPTDSTAEQKEDEYSFKLDGNTLVQTLEFNGVVAKRFFKRQ</sequence>
<reference evidence="5" key="1">
    <citation type="submission" date="2023-10" db="EMBL/GenBank/DDBJ databases">
        <title>Genome assembly of Pristionchus species.</title>
        <authorList>
            <person name="Yoshida K."/>
            <person name="Sommer R.J."/>
        </authorList>
    </citation>
    <scope>NUCLEOTIDE SEQUENCE</scope>
    <source>
        <strain evidence="5">RS0144</strain>
    </source>
</reference>
<evidence type="ECO:0000256" key="3">
    <source>
        <dbReference type="ARBA" id="ARBA00023121"/>
    </source>
</evidence>
<dbReference type="InterPro" id="IPR012674">
    <property type="entry name" value="Calycin"/>
</dbReference>
<name>A0AAV5UKC5_9BILA</name>
<evidence type="ECO:0008006" key="7">
    <source>
        <dbReference type="Google" id="ProtNLM"/>
    </source>
</evidence>
<keyword evidence="4" id="KW-0732">Signal</keyword>
<comment type="similarity">
    <text evidence="1">Belongs to the calycin superfamily. Fatty-acid binding protein (FABP) family.</text>
</comment>
<evidence type="ECO:0000256" key="4">
    <source>
        <dbReference type="SAM" id="SignalP"/>
    </source>
</evidence>
<accession>A0AAV5UKC5</accession>
<evidence type="ECO:0000256" key="1">
    <source>
        <dbReference type="ARBA" id="ARBA00008390"/>
    </source>
</evidence>
<dbReference type="PRINTS" id="PR00178">
    <property type="entry name" value="FATTYACIDBP"/>
</dbReference>
<dbReference type="AlphaFoldDB" id="A0AAV5UKC5"/>
<keyword evidence="6" id="KW-1185">Reference proteome</keyword>
<evidence type="ECO:0000313" key="6">
    <source>
        <dbReference type="Proteomes" id="UP001432027"/>
    </source>
</evidence>
<keyword evidence="2" id="KW-0813">Transport</keyword>
<gene>
    <name evidence="5" type="ORF">PENTCL1PPCAC_29591</name>
</gene>
<organism evidence="5 6">
    <name type="scientific">Pristionchus entomophagus</name>
    <dbReference type="NCBI Taxonomy" id="358040"/>
    <lineage>
        <taxon>Eukaryota</taxon>
        <taxon>Metazoa</taxon>
        <taxon>Ecdysozoa</taxon>
        <taxon>Nematoda</taxon>
        <taxon>Chromadorea</taxon>
        <taxon>Rhabditida</taxon>
        <taxon>Rhabditina</taxon>
        <taxon>Diplogasteromorpha</taxon>
        <taxon>Diplogasteroidea</taxon>
        <taxon>Neodiplogasteridae</taxon>
        <taxon>Pristionchus</taxon>
    </lineage>
</organism>
<dbReference type="Gene3D" id="2.40.128.20">
    <property type="match status" value="1"/>
</dbReference>
<proteinExistence type="inferred from homology"/>
<comment type="caution">
    <text evidence="5">The sequence shown here is derived from an EMBL/GenBank/DDBJ whole genome shotgun (WGS) entry which is preliminary data.</text>
</comment>
<dbReference type="Proteomes" id="UP001432027">
    <property type="component" value="Unassembled WGS sequence"/>
</dbReference>
<dbReference type="SUPFAM" id="SSF50814">
    <property type="entry name" value="Lipocalins"/>
    <property type="match status" value="1"/>
</dbReference>
<dbReference type="PANTHER" id="PTHR22725">
    <property type="entry name" value="FATTY ACID-BINDING PROTEIN HOMOLOG 1-RELATED-RELATED"/>
    <property type="match status" value="1"/>
</dbReference>
<feature type="signal peptide" evidence="4">
    <location>
        <begin position="1"/>
        <end position="19"/>
    </location>
</feature>
<dbReference type="CDD" id="cd00742">
    <property type="entry name" value="FABP"/>
    <property type="match status" value="1"/>
</dbReference>
<dbReference type="EMBL" id="BTSX01000006">
    <property type="protein sequence ID" value="GMT07417.1"/>
    <property type="molecule type" value="Genomic_DNA"/>
</dbReference>
<dbReference type="GO" id="GO:0008289">
    <property type="term" value="F:lipid binding"/>
    <property type="evidence" value="ECO:0007669"/>
    <property type="project" value="UniProtKB-KW"/>
</dbReference>
<evidence type="ECO:0000256" key="2">
    <source>
        <dbReference type="ARBA" id="ARBA00022448"/>
    </source>
</evidence>
<dbReference type="InterPro" id="IPR040094">
    <property type="entry name" value="Lbp1-4"/>
</dbReference>
<protein>
    <recommendedName>
        <fullName evidence="7">Cytosolic fatty-acid binding proteins domain-containing protein</fullName>
    </recommendedName>
</protein>